<dbReference type="GO" id="GO:0006260">
    <property type="term" value="P:DNA replication"/>
    <property type="evidence" value="ECO:0000318"/>
    <property type="project" value="GO_Central"/>
</dbReference>
<dbReference type="GO" id="GO:0005662">
    <property type="term" value="C:DNA replication factor A complex"/>
    <property type="evidence" value="ECO:0000318"/>
    <property type="project" value="GO_Central"/>
</dbReference>
<dbReference type="GO" id="GO:0007004">
    <property type="term" value="P:telomere maintenance via telomerase"/>
    <property type="evidence" value="ECO:0000318"/>
    <property type="project" value="GO_Central"/>
</dbReference>
<evidence type="ECO:0000259" key="1">
    <source>
        <dbReference type="Pfam" id="PF08646"/>
    </source>
</evidence>
<dbReference type="InterPro" id="IPR012340">
    <property type="entry name" value="NA-bd_OB-fold"/>
</dbReference>
<sequence length="336" mass="38003">MFEASRLFMNSDIDEIREFKERYVEKEFSQSCSSKHSCSQVISNVEEQFLNAGDFVYNAFISSIEVEKKVVIVGTVIAISNNKPWYYLACNHCKKQIEERSQLVEKEDGSFDVLDQNIIECTNGDCEAVDITPIHRYKIPLRVQDSTGTVSCTLFDYEAIKLFKKTAKQLLDVYTKVDSSTEGGFQTLPAEFDTLINRKFAFQIKVSSYNIANQSENYGISMLSSDDDILSALEKKWKINEVDQSESNVQSLSDSVSNVKFISKESQSVIGDNVTPEHVDVTDHGQSKLENVKRNLQEVYDVDAVDSSSTKRPNIPGDVEIKDAIKFDLITPKLEK</sequence>
<dbReference type="GO" id="GO:0051321">
    <property type="term" value="P:meiotic cell cycle"/>
    <property type="evidence" value="ECO:0000318"/>
    <property type="project" value="GO_Central"/>
</dbReference>
<dbReference type="Proteomes" id="UP000215914">
    <property type="component" value="Unassembled WGS sequence"/>
</dbReference>
<comment type="caution">
    <text evidence="2">The sequence shown here is derived from an EMBL/GenBank/DDBJ whole genome shotgun (WGS) entry which is preliminary data.</text>
</comment>
<proteinExistence type="predicted"/>
<keyword evidence="3" id="KW-1185">Reference proteome</keyword>
<protein>
    <submittedName>
        <fullName evidence="2">Nucleic acid-binding, replication factor A</fullName>
    </submittedName>
</protein>
<dbReference type="EMBL" id="MNCJ02000328">
    <property type="protein sequence ID" value="KAF5772222.1"/>
    <property type="molecule type" value="Genomic_DNA"/>
</dbReference>
<dbReference type="GO" id="GO:0043047">
    <property type="term" value="F:single-stranded telomeric DNA binding"/>
    <property type="evidence" value="ECO:0000318"/>
    <property type="project" value="GO_Central"/>
</dbReference>
<feature type="domain" description="Replication factor A C-terminal" evidence="1">
    <location>
        <begin position="73"/>
        <end position="210"/>
    </location>
</feature>
<evidence type="ECO:0000313" key="2">
    <source>
        <dbReference type="EMBL" id="KAF5772222.1"/>
    </source>
</evidence>
<dbReference type="PANTHER" id="PTHR47165">
    <property type="entry name" value="OS03G0429900 PROTEIN"/>
    <property type="match status" value="1"/>
</dbReference>
<organism evidence="2 3">
    <name type="scientific">Helianthus annuus</name>
    <name type="common">Common sunflower</name>
    <dbReference type="NCBI Taxonomy" id="4232"/>
    <lineage>
        <taxon>Eukaryota</taxon>
        <taxon>Viridiplantae</taxon>
        <taxon>Streptophyta</taxon>
        <taxon>Embryophyta</taxon>
        <taxon>Tracheophyta</taxon>
        <taxon>Spermatophyta</taxon>
        <taxon>Magnoliopsida</taxon>
        <taxon>eudicotyledons</taxon>
        <taxon>Gunneridae</taxon>
        <taxon>Pentapetalae</taxon>
        <taxon>asterids</taxon>
        <taxon>campanulids</taxon>
        <taxon>Asterales</taxon>
        <taxon>Asteraceae</taxon>
        <taxon>Asteroideae</taxon>
        <taxon>Heliantheae alliance</taxon>
        <taxon>Heliantheae</taxon>
        <taxon>Helianthus</taxon>
    </lineage>
</organism>
<accession>A0A9K3EER2</accession>
<dbReference type="Gene3D" id="2.40.50.140">
    <property type="entry name" value="Nucleic acid-binding proteins"/>
    <property type="match status" value="1"/>
</dbReference>
<reference evidence="2" key="2">
    <citation type="submission" date="2020-06" db="EMBL/GenBank/DDBJ databases">
        <title>Helianthus annuus Genome sequencing and assembly Release 2.</title>
        <authorList>
            <person name="Gouzy J."/>
            <person name="Langlade N."/>
            <person name="Munos S."/>
        </authorList>
    </citation>
    <scope>NUCLEOTIDE SEQUENCE</scope>
    <source>
        <tissue evidence="2">Leaves</tissue>
    </source>
</reference>
<dbReference type="InterPro" id="IPR013955">
    <property type="entry name" value="Rep_factor-A_C"/>
</dbReference>
<reference evidence="2" key="1">
    <citation type="journal article" date="2017" name="Nature">
        <title>The sunflower genome provides insights into oil metabolism, flowering and Asterid evolution.</title>
        <authorList>
            <person name="Badouin H."/>
            <person name="Gouzy J."/>
            <person name="Grassa C.J."/>
            <person name="Murat F."/>
            <person name="Staton S.E."/>
            <person name="Cottret L."/>
            <person name="Lelandais-Briere C."/>
            <person name="Owens G.L."/>
            <person name="Carrere S."/>
            <person name="Mayjonade B."/>
            <person name="Legrand L."/>
            <person name="Gill N."/>
            <person name="Kane N.C."/>
            <person name="Bowers J.E."/>
            <person name="Hubner S."/>
            <person name="Bellec A."/>
            <person name="Berard A."/>
            <person name="Berges H."/>
            <person name="Blanchet N."/>
            <person name="Boniface M.C."/>
            <person name="Brunel D."/>
            <person name="Catrice O."/>
            <person name="Chaidir N."/>
            <person name="Claudel C."/>
            <person name="Donnadieu C."/>
            <person name="Faraut T."/>
            <person name="Fievet G."/>
            <person name="Helmstetter N."/>
            <person name="King M."/>
            <person name="Knapp S.J."/>
            <person name="Lai Z."/>
            <person name="Le Paslier M.C."/>
            <person name="Lippi Y."/>
            <person name="Lorenzon L."/>
            <person name="Mandel J.R."/>
            <person name="Marage G."/>
            <person name="Marchand G."/>
            <person name="Marquand E."/>
            <person name="Bret-Mestries E."/>
            <person name="Morien E."/>
            <person name="Nambeesan S."/>
            <person name="Nguyen T."/>
            <person name="Pegot-Espagnet P."/>
            <person name="Pouilly N."/>
            <person name="Raftis F."/>
            <person name="Sallet E."/>
            <person name="Schiex T."/>
            <person name="Thomas J."/>
            <person name="Vandecasteele C."/>
            <person name="Vares D."/>
            <person name="Vear F."/>
            <person name="Vautrin S."/>
            <person name="Crespi M."/>
            <person name="Mangin B."/>
            <person name="Burke J.M."/>
            <person name="Salse J."/>
            <person name="Munos S."/>
            <person name="Vincourt P."/>
            <person name="Rieseberg L.H."/>
            <person name="Langlade N.B."/>
        </authorList>
    </citation>
    <scope>NUCLEOTIDE SEQUENCE</scope>
    <source>
        <tissue evidence="2">Leaves</tissue>
    </source>
</reference>
<dbReference type="GO" id="GO:0003684">
    <property type="term" value="F:damaged DNA binding"/>
    <property type="evidence" value="ECO:0000318"/>
    <property type="project" value="GO_Central"/>
</dbReference>
<dbReference type="GO" id="GO:0006289">
    <property type="term" value="P:nucleotide-excision repair"/>
    <property type="evidence" value="ECO:0000318"/>
    <property type="project" value="GO_Central"/>
</dbReference>
<evidence type="ECO:0000313" key="3">
    <source>
        <dbReference type="Proteomes" id="UP000215914"/>
    </source>
</evidence>
<gene>
    <name evidence="2" type="ORF">HanXRQr2_Chr13g0574291</name>
</gene>
<dbReference type="AlphaFoldDB" id="A0A9K3EER2"/>
<dbReference type="Pfam" id="PF08646">
    <property type="entry name" value="Rep_fac-A_C"/>
    <property type="match status" value="1"/>
</dbReference>
<name>A0A9K3EER2_HELAN</name>
<dbReference type="Gramene" id="mRNA:HanXRQr2_Chr13g0574291">
    <property type="protein sequence ID" value="mRNA:HanXRQr2_Chr13g0574291"/>
    <property type="gene ID" value="HanXRQr2_Chr13g0574291"/>
</dbReference>
<dbReference type="SUPFAM" id="SSF50249">
    <property type="entry name" value="Nucleic acid-binding proteins"/>
    <property type="match status" value="1"/>
</dbReference>
<dbReference type="PANTHER" id="PTHR47165:SF4">
    <property type="entry name" value="OS03G0429900 PROTEIN"/>
    <property type="match status" value="1"/>
</dbReference>
<dbReference type="GO" id="GO:0000724">
    <property type="term" value="P:double-strand break repair via homologous recombination"/>
    <property type="evidence" value="ECO:0000318"/>
    <property type="project" value="GO_Central"/>
</dbReference>